<evidence type="ECO:0000313" key="2">
    <source>
        <dbReference type="Proteomes" id="UP001222027"/>
    </source>
</evidence>
<keyword evidence="2" id="KW-1185">Reference proteome</keyword>
<dbReference type="AlphaFoldDB" id="A0AAV8R044"/>
<comment type="caution">
    <text evidence="1">The sequence shown here is derived from an EMBL/GenBank/DDBJ whole genome shotgun (WGS) entry which is preliminary data.</text>
</comment>
<accession>A0AAV8R044</accession>
<sequence>MAFEGPEELPHSFVGVSELSTERGWGLPPAPSSQLLLRPSFGFSSSSPAQKPSPHLYSVLPSCHLRTALHCCPQLAQGVVEVAWLSSAEPTNATDSSIDMVSPSCCLLCPQLRAFHDLSPVSALVFFCCSWTFPEHLASKSVELVDLFF</sequence>
<evidence type="ECO:0000313" key="1">
    <source>
        <dbReference type="EMBL" id="KAJ8485857.1"/>
    </source>
</evidence>
<dbReference type="Proteomes" id="UP001222027">
    <property type="component" value="Unassembled WGS sequence"/>
</dbReference>
<dbReference type="EMBL" id="JAQQAF010000005">
    <property type="protein sequence ID" value="KAJ8485857.1"/>
    <property type="molecule type" value="Genomic_DNA"/>
</dbReference>
<protein>
    <recommendedName>
        <fullName evidence="3">Ig-like domain-containing protein</fullName>
    </recommendedName>
</protein>
<gene>
    <name evidence="1" type="ORF">OPV22_018342</name>
</gene>
<proteinExistence type="predicted"/>
<organism evidence="1 2">
    <name type="scientific">Ensete ventricosum</name>
    <name type="common">Abyssinian banana</name>
    <name type="synonym">Musa ensete</name>
    <dbReference type="NCBI Taxonomy" id="4639"/>
    <lineage>
        <taxon>Eukaryota</taxon>
        <taxon>Viridiplantae</taxon>
        <taxon>Streptophyta</taxon>
        <taxon>Embryophyta</taxon>
        <taxon>Tracheophyta</taxon>
        <taxon>Spermatophyta</taxon>
        <taxon>Magnoliopsida</taxon>
        <taxon>Liliopsida</taxon>
        <taxon>Zingiberales</taxon>
        <taxon>Musaceae</taxon>
        <taxon>Ensete</taxon>
    </lineage>
</organism>
<name>A0AAV8R044_ENSVE</name>
<reference evidence="1 2" key="1">
    <citation type="submission" date="2022-12" db="EMBL/GenBank/DDBJ databases">
        <title>Chromosome-scale assembly of the Ensete ventricosum genome.</title>
        <authorList>
            <person name="Dussert Y."/>
            <person name="Stocks J."/>
            <person name="Wendawek A."/>
            <person name="Woldeyes F."/>
            <person name="Nichols R.A."/>
            <person name="Borrell J.S."/>
        </authorList>
    </citation>
    <scope>NUCLEOTIDE SEQUENCE [LARGE SCALE GENOMIC DNA]</scope>
    <source>
        <strain evidence="2">cv. Maze</strain>
        <tissue evidence="1">Seeds</tissue>
    </source>
</reference>
<evidence type="ECO:0008006" key="3">
    <source>
        <dbReference type="Google" id="ProtNLM"/>
    </source>
</evidence>